<feature type="transmembrane region" description="Helical" evidence="2">
    <location>
        <begin position="6"/>
        <end position="30"/>
    </location>
</feature>
<evidence type="ECO:0000313" key="5">
    <source>
        <dbReference type="Proteomes" id="UP000006860"/>
    </source>
</evidence>
<evidence type="ECO:0000313" key="4">
    <source>
        <dbReference type="EMBL" id="ADY59242.1"/>
    </source>
</evidence>
<dbReference type="Gene3D" id="3.30.70.1450">
    <property type="entry name" value="Regulator of K+ conductance, C-terminal domain"/>
    <property type="match status" value="1"/>
</dbReference>
<keyword evidence="2" id="KW-1133">Transmembrane helix</keyword>
<keyword evidence="2" id="KW-0812">Transmembrane</keyword>
<dbReference type="STRING" id="756272.Plabr_1631"/>
<sequence length="266" mass="29638">MTAIISLLIVLTLSLIVTRVAAMALMLTGLSRESARFQARSAFTGVGFTTGEAENVVDHPVRRQIVMLLMLLGNLGIGAVVATLMLSVLRTAESETWWPKVATILGGLVVLWFLSTNRFVEKHTNRLISWALRRGGNLQVRDYVAILHLRDGYTVNELRVEPRDWIAGKSLLELKLPHEGVLVLGIQRLEGAFLGTPTGEMEVHAGDILILYGPSERIQELDRRRTGKRGDLAHDEATVEHAESLHEQIEIDEQIEEQRHADEVES</sequence>
<dbReference type="Proteomes" id="UP000006860">
    <property type="component" value="Chromosome"/>
</dbReference>
<name>F0SSH1_RUBBR</name>
<feature type="region of interest" description="Disordered" evidence="1">
    <location>
        <begin position="222"/>
        <end position="266"/>
    </location>
</feature>
<evidence type="ECO:0000259" key="3">
    <source>
        <dbReference type="PROSITE" id="PS51202"/>
    </source>
</evidence>
<dbReference type="EMBL" id="CP002546">
    <property type="protein sequence ID" value="ADY59242.1"/>
    <property type="molecule type" value="Genomic_DNA"/>
</dbReference>
<keyword evidence="5" id="KW-1185">Reference proteome</keyword>
<proteinExistence type="predicted"/>
<dbReference type="HOGENOM" id="CLU_088248_0_0_0"/>
<dbReference type="PROSITE" id="PS51202">
    <property type="entry name" value="RCK_C"/>
    <property type="match status" value="1"/>
</dbReference>
<dbReference type="GO" id="GO:0006813">
    <property type="term" value="P:potassium ion transport"/>
    <property type="evidence" value="ECO:0007669"/>
    <property type="project" value="InterPro"/>
</dbReference>
<dbReference type="InterPro" id="IPR006037">
    <property type="entry name" value="RCK_C"/>
</dbReference>
<dbReference type="AlphaFoldDB" id="F0SSH1"/>
<dbReference type="KEGG" id="pbs:Plabr_1631"/>
<dbReference type="InterPro" id="IPR036721">
    <property type="entry name" value="RCK_C_sf"/>
</dbReference>
<feature type="transmembrane region" description="Helical" evidence="2">
    <location>
        <begin position="101"/>
        <end position="120"/>
    </location>
</feature>
<evidence type="ECO:0000256" key="1">
    <source>
        <dbReference type="SAM" id="MobiDB-lite"/>
    </source>
</evidence>
<keyword evidence="2" id="KW-0472">Membrane</keyword>
<dbReference type="Pfam" id="PF02080">
    <property type="entry name" value="TrkA_C"/>
    <property type="match status" value="1"/>
</dbReference>
<feature type="transmembrane region" description="Helical" evidence="2">
    <location>
        <begin position="65"/>
        <end position="89"/>
    </location>
</feature>
<feature type="compositionally biased region" description="Basic and acidic residues" evidence="1">
    <location>
        <begin position="222"/>
        <end position="249"/>
    </location>
</feature>
<gene>
    <name evidence="4" type="ordered locus">Plabr_1631</name>
</gene>
<organism evidence="4 5">
    <name type="scientific">Rubinisphaera brasiliensis (strain ATCC 49424 / DSM 5305 / JCM 21570 / IAM 15109 / NBRC 103401 / IFAM 1448)</name>
    <name type="common">Planctomyces brasiliensis</name>
    <dbReference type="NCBI Taxonomy" id="756272"/>
    <lineage>
        <taxon>Bacteria</taxon>
        <taxon>Pseudomonadati</taxon>
        <taxon>Planctomycetota</taxon>
        <taxon>Planctomycetia</taxon>
        <taxon>Planctomycetales</taxon>
        <taxon>Planctomycetaceae</taxon>
        <taxon>Rubinisphaera</taxon>
    </lineage>
</organism>
<evidence type="ECO:0000256" key="2">
    <source>
        <dbReference type="SAM" id="Phobius"/>
    </source>
</evidence>
<accession>F0SSH1</accession>
<protein>
    <submittedName>
        <fullName evidence="4">TrkA-C domain protein</fullName>
    </submittedName>
</protein>
<reference evidence="5" key="1">
    <citation type="submission" date="2011-02" db="EMBL/GenBank/DDBJ databases">
        <title>The complete genome of Planctomyces brasiliensis DSM 5305.</title>
        <authorList>
            <person name="Lucas S."/>
            <person name="Copeland A."/>
            <person name="Lapidus A."/>
            <person name="Bruce D."/>
            <person name="Goodwin L."/>
            <person name="Pitluck S."/>
            <person name="Kyrpides N."/>
            <person name="Mavromatis K."/>
            <person name="Pagani I."/>
            <person name="Ivanova N."/>
            <person name="Ovchinnikova G."/>
            <person name="Lu M."/>
            <person name="Detter J.C."/>
            <person name="Han C."/>
            <person name="Land M."/>
            <person name="Hauser L."/>
            <person name="Markowitz V."/>
            <person name="Cheng J.-F."/>
            <person name="Hugenholtz P."/>
            <person name="Woyke T."/>
            <person name="Wu D."/>
            <person name="Tindall B."/>
            <person name="Pomrenke H.G."/>
            <person name="Brambilla E."/>
            <person name="Klenk H.-P."/>
            <person name="Eisen J.A."/>
        </authorList>
    </citation>
    <scope>NUCLEOTIDE SEQUENCE [LARGE SCALE GENOMIC DNA]</scope>
    <source>
        <strain evidence="5">ATCC 49424 / DSM 5305 / JCM 21570 / NBRC 103401 / IFAM 1448</strain>
    </source>
</reference>
<dbReference type="RefSeq" id="WP_013627969.1">
    <property type="nucleotide sequence ID" value="NC_015174.1"/>
</dbReference>
<dbReference type="eggNOG" id="COG0569">
    <property type="taxonomic scope" value="Bacteria"/>
</dbReference>
<feature type="compositionally biased region" description="Basic and acidic residues" evidence="1">
    <location>
        <begin position="256"/>
        <end position="266"/>
    </location>
</feature>
<feature type="domain" description="RCK C-terminal" evidence="3">
    <location>
        <begin position="142"/>
        <end position="227"/>
    </location>
</feature>
<dbReference type="SUPFAM" id="SSF116726">
    <property type="entry name" value="TrkA C-terminal domain-like"/>
    <property type="match status" value="1"/>
</dbReference>
<dbReference type="GO" id="GO:0008324">
    <property type="term" value="F:monoatomic cation transmembrane transporter activity"/>
    <property type="evidence" value="ECO:0007669"/>
    <property type="project" value="InterPro"/>
</dbReference>
<dbReference type="OrthoDB" id="369355at2"/>